<dbReference type="InterPro" id="IPR002745">
    <property type="entry name" value="Ptrans_KptA/Tpt1"/>
</dbReference>
<dbReference type="Pfam" id="PF00929">
    <property type="entry name" value="RNase_T"/>
    <property type="match status" value="1"/>
</dbReference>
<evidence type="ECO:0000256" key="3">
    <source>
        <dbReference type="ARBA" id="ARBA00022839"/>
    </source>
</evidence>
<dbReference type="CDD" id="cd06133">
    <property type="entry name" value="ERI-1_3'hExo_like"/>
    <property type="match status" value="1"/>
</dbReference>
<dbReference type="GO" id="GO:0006388">
    <property type="term" value="P:tRNA splicing, via endonucleolytic cleavage and ligation"/>
    <property type="evidence" value="ECO:0007669"/>
    <property type="project" value="UniProtKB-UniRule"/>
</dbReference>
<proteinExistence type="inferred from homology"/>
<dbReference type="GO" id="GO:0003676">
    <property type="term" value="F:nucleic acid binding"/>
    <property type="evidence" value="ECO:0007669"/>
    <property type="project" value="InterPro"/>
</dbReference>
<dbReference type="GO" id="GO:0006259">
    <property type="term" value="P:DNA metabolic process"/>
    <property type="evidence" value="ECO:0007669"/>
    <property type="project" value="UniProtKB-ARBA"/>
</dbReference>
<dbReference type="SMART" id="SM00479">
    <property type="entry name" value="EXOIII"/>
    <property type="match status" value="1"/>
</dbReference>
<dbReference type="EC" id="2.7.1.-" evidence="5"/>
<comment type="caution">
    <text evidence="7">The sequence shown here is derived from an EMBL/GenBank/DDBJ whole genome shotgun (WGS) entry which is preliminary data.</text>
</comment>
<sequence>MIKKITGWIEALESKKPNKALKTTHERSVKRCIDYCATHRGFSSEFNNAAHKLQNEIENRSSDNWTIDTYEKIINLFKSSTKEINDSVSLITNESLSAAKSFFKLRNKYDYFFVVDLEMTCTEDRTDKQFLMETIEIGCAVVDSNNLKIISTFKSFVKPSKNKTLTPFCKKLTNISQDDINKADDFTTVSQNFKVYLSQFQNGLFMAWGSGDDKQLKQDAKLNTIDSPIENLDNLNLKTFFKNLGFSGKGFGLKKALNIVGLEQGEAHRALSDAINTAKLLPAMFEKAEIFLDESDSLKYLNTKTINSKGRLLTFILRHKPEDAGVTLNDQGWCDIEPLLKNLKKGQQNKITLNELFELVENDDESRFQISPDGKEIRCLQGHSLSYVKIDFVTVKPEFNLFHGTSDVGIKGIMNDKSIKRMSRNFVQLTDDIRKAKKIGARHGSPVIIKIDTRSMNRDNIAIFKSENGVFLTNNVPAMYFSEIKYNIADEYWPPQKKEANNQLVYI</sequence>
<gene>
    <name evidence="5" type="primary">kptA</name>
    <name evidence="7" type="ORF">C9J27_06170</name>
</gene>
<dbReference type="GO" id="GO:0016772">
    <property type="term" value="F:transferase activity, transferring phosphorus-containing groups"/>
    <property type="evidence" value="ECO:0007669"/>
    <property type="project" value="UniProtKB-UniRule"/>
</dbReference>
<dbReference type="SUPFAM" id="SSF56399">
    <property type="entry name" value="ADP-ribosylation"/>
    <property type="match status" value="1"/>
</dbReference>
<evidence type="ECO:0000313" key="7">
    <source>
        <dbReference type="EMBL" id="PSV00725.1"/>
    </source>
</evidence>
<dbReference type="InterPro" id="IPR013520">
    <property type="entry name" value="Ribonucl_H"/>
</dbReference>
<dbReference type="InterPro" id="IPR036397">
    <property type="entry name" value="RNaseH_sf"/>
</dbReference>
<dbReference type="InterPro" id="IPR012337">
    <property type="entry name" value="RNaseH-like_sf"/>
</dbReference>
<dbReference type="EMBL" id="PYNF01000003">
    <property type="protein sequence ID" value="PSV00725.1"/>
    <property type="molecule type" value="Genomic_DNA"/>
</dbReference>
<accession>A0A2T3KM02</accession>
<evidence type="ECO:0000256" key="2">
    <source>
        <dbReference type="ARBA" id="ARBA00022801"/>
    </source>
</evidence>
<evidence type="ECO:0000256" key="1">
    <source>
        <dbReference type="ARBA" id="ARBA00022722"/>
    </source>
</evidence>
<keyword evidence="1" id="KW-0540">Nuclease</keyword>
<evidence type="ECO:0000313" key="8">
    <source>
        <dbReference type="Proteomes" id="UP000241426"/>
    </source>
</evidence>
<feature type="domain" description="Exonuclease" evidence="6">
    <location>
        <begin position="111"/>
        <end position="290"/>
    </location>
</feature>
<keyword evidence="2" id="KW-0378">Hydrolase</keyword>
<dbReference type="PANTHER" id="PTHR23044">
    <property type="entry name" value="3'-5' EXONUCLEASE ERI1-RELATED"/>
    <property type="match status" value="1"/>
</dbReference>
<dbReference type="InterPro" id="IPR047201">
    <property type="entry name" value="ERI-1_3'hExo-like"/>
</dbReference>
<evidence type="ECO:0000259" key="6">
    <source>
        <dbReference type="SMART" id="SM00479"/>
    </source>
</evidence>
<dbReference type="InterPro" id="IPR042081">
    <property type="entry name" value="RNA_2'-PTrans_C"/>
</dbReference>
<dbReference type="InterPro" id="IPR051274">
    <property type="entry name" value="3-5_Exoribonuclease"/>
</dbReference>
<dbReference type="InterPro" id="IPR042080">
    <property type="entry name" value="RNA_2'-PTrans_N"/>
</dbReference>
<dbReference type="InterPro" id="IPR022928">
    <property type="entry name" value="RNA_2'-PTrans_KptA"/>
</dbReference>
<keyword evidence="3" id="KW-0269">Exonuclease</keyword>
<evidence type="ECO:0000256" key="4">
    <source>
        <dbReference type="ARBA" id="ARBA00025212"/>
    </source>
</evidence>
<keyword evidence="5" id="KW-0520">NAD</keyword>
<dbReference type="GO" id="GO:0000175">
    <property type="term" value="F:3'-5'-RNA exonuclease activity"/>
    <property type="evidence" value="ECO:0007669"/>
    <property type="project" value="InterPro"/>
</dbReference>
<dbReference type="AlphaFoldDB" id="A0A2T3KM02"/>
<keyword evidence="5" id="KW-0808">Transferase</keyword>
<dbReference type="Pfam" id="PF01885">
    <property type="entry name" value="PTS_2-RNA"/>
    <property type="match status" value="1"/>
</dbReference>
<dbReference type="Gene3D" id="3.20.170.30">
    <property type="match status" value="1"/>
</dbReference>
<dbReference type="RefSeq" id="WP_107289355.1">
    <property type="nucleotide sequence ID" value="NZ_PYNF01000003.1"/>
</dbReference>
<protein>
    <recommendedName>
        <fullName evidence="5">Probable RNA 2'-phosphotransferase</fullName>
        <ecNumber evidence="5">2.7.1.-</ecNumber>
    </recommendedName>
</protein>
<dbReference type="HAMAP" id="MF_00299">
    <property type="entry name" value="KptA"/>
    <property type="match status" value="1"/>
</dbReference>
<comment type="function">
    <text evidence="4 5">Removes the 2'-phosphate from RNA via an intermediate in which the phosphate is ADP-ribosylated by NAD followed by a presumed transesterification to release the RNA and generate ADP-ribose 1''-2''-cyclic phosphate (APPR&gt;P). May function as an ADP-ribosylase.</text>
</comment>
<organism evidence="7 8">
    <name type="scientific">Photobacterium kishitanii</name>
    <dbReference type="NCBI Taxonomy" id="318456"/>
    <lineage>
        <taxon>Bacteria</taxon>
        <taxon>Pseudomonadati</taxon>
        <taxon>Pseudomonadota</taxon>
        <taxon>Gammaproteobacteria</taxon>
        <taxon>Vibrionales</taxon>
        <taxon>Vibrionaceae</taxon>
        <taxon>Photobacterium</taxon>
    </lineage>
</organism>
<comment type="similarity">
    <text evidence="5">Belongs to the KptA/TPT1 family.</text>
</comment>
<evidence type="ECO:0000256" key="5">
    <source>
        <dbReference type="HAMAP-Rule" id="MF_00299"/>
    </source>
</evidence>
<name>A0A2T3KM02_9GAMM</name>
<dbReference type="Proteomes" id="UP000241426">
    <property type="component" value="Unassembled WGS sequence"/>
</dbReference>
<dbReference type="Gene3D" id="1.10.10.970">
    <property type="entry name" value="RNA 2'-phosphotransferase, Tpt1/KptA family, N-terminal domain"/>
    <property type="match status" value="1"/>
</dbReference>
<reference evidence="7 8" key="1">
    <citation type="submission" date="2018-01" db="EMBL/GenBank/DDBJ databases">
        <title>Whole genome sequencing of Histamine producing bacteria.</title>
        <authorList>
            <person name="Butler K."/>
        </authorList>
    </citation>
    <scope>NUCLEOTIDE SEQUENCE [LARGE SCALE GENOMIC DNA]</scope>
    <source>
        <strain evidence="7 8">FS-7.2</strain>
    </source>
</reference>
<dbReference type="Gene3D" id="3.30.420.10">
    <property type="entry name" value="Ribonuclease H-like superfamily/Ribonuclease H"/>
    <property type="match status" value="1"/>
</dbReference>
<dbReference type="PANTHER" id="PTHR23044:SF61">
    <property type="entry name" value="3'-5' EXORIBONUCLEASE 1-RELATED"/>
    <property type="match status" value="1"/>
</dbReference>
<dbReference type="GO" id="GO:0003950">
    <property type="term" value="F:NAD+ poly-ADP-ribosyltransferase activity"/>
    <property type="evidence" value="ECO:0007669"/>
    <property type="project" value="InterPro"/>
</dbReference>
<dbReference type="SUPFAM" id="SSF53098">
    <property type="entry name" value="Ribonuclease H-like"/>
    <property type="match status" value="1"/>
</dbReference>